<name>A0A125TZX4_9GAMM</name>
<dbReference type="EMBL" id="JAJA02000003">
    <property type="protein sequence ID" value="KWS02208.1"/>
    <property type="molecule type" value="Genomic_DNA"/>
</dbReference>
<evidence type="ECO:0000313" key="2">
    <source>
        <dbReference type="Proteomes" id="UP000023435"/>
    </source>
</evidence>
<sequence length="47" mass="4894">MPVPGTEPGKRGEAVEGCSHAAPSVQVWNRSLSSRSCFVAVKSAPPK</sequence>
<comment type="caution">
    <text evidence="1">The sequence shown here is derived from an EMBL/GenBank/DDBJ whole genome shotgun (WGS) entry which is preliminary data.</text>
</comment>
<organism evidence="1 2">
    <name type="scientific">Lysobacter capsici AZ78</name>
    <dbReference type="NCBI Taxonomy" id="1444315"/>
    <lineage>
        <taxon>Bacteria</taxon>
        <taxon>Pseudomonadati</taxon>
        <taxon>Pseudomonadota</taxon>
        <taxon>Gammaproteobacteria</taxon>
        <taxon>Lysobacterales</taxon>
        <taxon>Lysobacteraceae</taxon>
        <taxon>Lysobacter</taxon>
    </lineage>
</organism>
<reference evidence="1 2" key="1">
    <citation type="journal article" date="2014" name="Genome Announc.">
        <title>Draft Genome Sequence of Lysobacter capsici AZ78, a Bacterium Antagonistic to Plant-Pathogenic Oomycetes.</title>
        <authorList>
            <person name="Puopolo G."/>
            <person name="Sonego P."/>
            <person name="Engelen K."/>
            <person name="Pertot I."/>
        </authorList>
    </citation>
    <scope>NUCLEOTIDE SEQUENCE [LARGE SCALE GENOMIC DNA]</scope>
    <source>
        <strain evidence="1 2">AZ78</strain>
    </source>
</reference>
<keyword evidence="2" id="KW-1185">Reference proteome</keyword>
<evidence type="ECO:0000313" key="1">
    <source>
        <dbReference type="EMBL" id="KWS02208.1"/>
    </source>
</evidence>
<accession>A0A125TZX4</accession>
<protein>
    <submittedName>
        <fullName evidence="1">Uncharacterized protein</fullName>
    </submittedName>
</protein>
<dbReference type="Proteomes" id="UP000023435">
    <property type="component" value="Unassembled WGS sequence"/>
</dbReference>
<proteinExistence type="predicted"/>
<dbReference type="AlphaFoldDB" id="A0A125TZX4"/>
<gene>
    <name evidence="1" type="ORF">AZ78_5341</name>
</gene>